<dbReference type="VEuPathDB" id="FungiDB:CIHG_06264"/>
<proteinExistence type="predicted"/>
<name>A0A0J8RWG7_COCIT</name>
<gene>
    <name evidence="1" type="ORF">CIHG_06264</name>
</gene>
<evidence type="ECO:0000313" key="1">
    <source>
        <dbReference type="EMBL" id="KMU88464.1"/>
    </source>
</evidence>
<protein>
    <submittedName>
        <fullName evidence="1">Uncharacterized protein</fullName>
    </submittedName>
</protein>
<reference evidence="2" key="1">
    <citation type="journal article" date="2010" name="Genome Res.">
        <title>Population genomic sequencing of Coccidioides fungi reveals recent hybridization and transposon control.</title>
        <authorList>
            <person name="Neafsey D.E."/>
            <person name="Barker B.M."/>
            <person name="Sharpton T.J."/>
            <person name="Stajich J.E."/>
            <person name="Park D.J."/>
            <person name="Whiston E."/>
            <person name="Hung C.-Y."/>
            <person name="McMahan C."/>
            <person name="White J."/>
            <person name="Sykes S."/>
            <person name="Heiman D."/>
            <person name="Young S."/>
            <person name="Zeng Q."/>
            <person name="Abouelleil A."/>
            <person name="Aftuck L."/>
            <person name="Bessette D."/>
            <person name="Brown A."/>
            <person name="FitzGerald M."/>
            <person name="Lui A."/>
            <person name="Macdonald J.P."/>
            <person name="Priest M."/>
            <person name="Orbach M.J."/>
            <person name="Galgiani J.N."/>
            <person name="Kirkland T.N."/>
            <person name="Cole G.T."/>
            <person name="Birren B.W."/>
            <person name="Henn M.R."/>
            <person name="Taylor J.W."/>
            <person name="Rounsley S.D."/>
        </authorList>
    </citation>
    <scope>NUCLEOTIDE SEQUENCE [LARGE SCALE GENOMIC DNA]</scope>
    <source>
        <strain evidence="2">H538.4</strain>
    </source>
</reference>
<accession>A0A0J8RWG7</accession>
<dbReference type="Proteomes" id="UP000054563">
    <property type="component" value="Unassembled WGS sequence"/>
</dbReference>
<dbReference type="EMBL" id="DS017005">
    <property type="protein sequence ID" value="KMU88464.1"/>
    <property type="molecule type" value="Genomic_DNA"/>
</dbReference>
<dbReference type="eggNOG" id="ENOG502SGAS">
    <property type="taxonomic scope" value="Eukaryota"/>
</dbReference>
<evidence type="ECO:0000313" key="2">
    <source>
        <dbReference type="Proteomes" id="UP000054563"/>
    </source>
</evidence>
<organism evidence="1 2">
    <name type="scientific">Coccidioides immitis H538.4</name>
    <dbReference type="NCBI Taxonomy" id="396776"/>
    <lineage>
        <taxon>Eukaryota</taxon>
        <taxon>Fungi</taxon>
        <taxon>Dikarya</taxon>
        <taxon>Ascomycota</taxon>
        <taxon>Pezizomycotina</taxon>
        <taxon>Eurotiomycetes</taxon>
        <taxon>Eurotiomycetidae</taxon>
        <taxon>Onygenales</taxon>
        <taxon>Onygenaceae</taxon>
        <taxon>Coccidioides</taxon>
    </lineage>
</organism>
<sequence length="186" mass="20701">MKVDSCFDGPLGQSDAVGYGMLDELPPLDFPAACFRDYCCIFDCLRRDLHCLSIGRFGTNWHCWRPDSGVIPDCNLQQFDPRWKHFCDLGKYAADRHPGISGLCGGVRHRNRCSGDSLVLRSGSITKPDVSNGTGGGSVRRKFQYCLRPRLSLLTHHSPTYCQGTAKILDPKEKPNSELFEAAKGF</sequence>
<dbReference type="AlphaFoldDB" id="A0A0J8RWG7"/>